<dbReference type="eggNOG" id="arCOG11323">
    <property type="taxonomic scope" value="Archaea"/>
</dbReference>
<dbReference type="HOGENOM" id="CLU_1237962_0_0_2"/>
<dbReference type="AlphaFoldDB" id="F8AH83"/>
<dbReference type="KEGG" id="pya:PYCH_16470"/>
<dbReference type="OrthoDB" id="100208at2157"/>
<evidence type="ECO:0000313" key="2">
    <source>
        <dbReference type="Proteomes" id="UP000008386"/>
    </source>
</evidence>
<dbReference type="STRING" id="529709.PYCH_16470"/>
<dbReference type="Proteomes" id="UP000008386">
    <property type="component" value="Chromosome"/>
</dbReference>
<protein>
    <submittedName>
        <fullName evidence="1">Uncharacterized protein</fullName>
    </submittedName>
</protein>
<name>F8AH83_PYRYC</name>
<keyword evidence="2" id="KW-1185">Reference proteome</keyword>
<dbReference type="EMBL" id="CP002779">
    <property type="protein sequence ID" value="AEH25313.1"/>
    <property type="molecule type" value="Genomic_DNA"/>
</dbReference>
<evidence type="ECO:0000313" key="1">
    <source>
        <dbReference type="EMBL" id="AEH25313.1"/>
    </source>
</evidence>
<proteinExistence type="predicted"/>
<gene>
    <name evidence="1" type="ordered locus">PYCH_16470</name>
</gene>
<organism evidence="1 2">
    <name type="scientific">Pyrococcus yayanosii (strain CH1 / JCM 16557)</name>
    <dbReference type="NCBI Taxonomy" id="529709"/>
    <lineage>
        <taxon>Archaea</taxon>
        <taxon>Methanobacteriati</taxon>
        <taxon>Methanobacteriota</taxon>
        <taxon>Thermococci</taxon>
        <taxon>Thermococcales</taxon>
        <taxon>Thermococcaceae</taxon>
        <taxon>Pyrococcus</taxon>
    </lineage>
</organism>
<accession>F8AH83</accession>
<sequence length="223" mass="25739">MVDFKITFKLEEPFGPLERMIKEAITEGKNYGYPEESIIEIALSEYDVSIYCQGEELFNATVHFNEFLYELFRFVFYAATGEIPEDVKSYGWSFNSIDELPNWLDKEVRVLRGLLGDEFDELTSSSFLRSFLGSYDPRLIVYGFRKGSHLYFVSVDYRKVRKVPISEFVKSAMNVIEDAISELGSCTHIFDGNGIGEYRKIINDYKRLLNFLKKKPEGSLNAG</sequence>
<reference evidence="1 2" key="1">
    <citation type="journal article" date="2011" name="J. Bacteriol.">
        <title>Complete genome sequence of the obligate piezophilic hyperthermophilic archaeon Pyrococcus yayanosii CH1.</title>
        <authorList>
            <person name="Jun X."/>
            <person name="Lupeng L."/>
            <person name="Minjuan X."/>
            <person name="Oger P."/>
            <person name="Fengping W."/>
            <person name="Jebbar M."/>
            <person name="Xiang X."/>
        </authorList>
    </citation>
    <scope>NUCLEOTIDE SEQUENCE [LARGE SCALE GENOMIC DNA]</scope>
    <source>
        <strain evidence="2">CH1 / JCM 16557</strain>
    </source>
</reference>